<proteinExistence type="predicted"/>
<protein>
    <submittedName>
        <fullName evidence="1">Uncharacterized protein</fullName>
    </submittedName>
</protein>
<evidence type="ECO:0000313" key="1">
    <source>
        <dbReference type="EMBL" id="ONI11275.1"/>
    </source>
</evidence>
<keyword evidence="2" id="KW-1185">Reference proteome</keyword>
<dbReference type="EMBL" id="CM007654">
    <property type="protein sequence ID" value="ONI11275.1"/>
    <property type="molecule type" value="Genomic_DNA"/>
</dbReference>
<name>A0A251PLG1_PRUPE</name>
<reference evidence="1 2" key="1">
    <citation type="journal article" date="2013" name="Nat. Genet.">
        <title>The high-quality draft genome of peach (Prunus persica) identifies unique patterns of genetic diversity, domestication and genome evolution.</title>
        <authorList>
            <consortium name="International Peach Genome Initiative"/>
            <person name="Verde I."/>
            <person name="Abbott A.G."/>
            <person name="Scalabrin S."/>
            <person name="Jung S."/>
            <person name="Shu S."/>
            <person name="Marroni F."/>
            <person name="Zhebentyayeva T."/>
            <person name="Dettori M.T."/>
            <person name="Grimwood J."/>
            <person name="Cattonaro F."/>
            <person name="Zuccolo A."/>
            <person name="Rossini L."/>
            <person name="Jenkins J."/>
            <person name="Vendramin E."/>
            <person name="Meisel L.A."/>
            <person name="Decroocq V."/>
            <person name="Sosinski B."/>
            <person name="Prochnik S."/>
            <person name="Mitros T."/>
            <person name="Policriti A."/>
            <person name="Cipriani G."/>
            <person name="Dondini L."/>
            <person name="Ficklin S."/>
            <person name="Goodstein D.M."/>
            <person name="Xuan P."/>
            <person name="Del Fabbro C."/>
            <person name="Aramini V."/>
            <person name="Copetti D."/>
            <person name="Gonzalez S."/>
            <person name="Horner D.S."/>
            <person name="Falchi R."/>
            <person name="Lucas S."/>
            <person name="Mica E."/>
            <person name="Maldonado J."/>
            <person name="Lazzari B."/>
            <person name="Bielenberg D."/>
            <person name="Pirona R."/>
            <person name="Miculan M."/>
            <person name="Barakat A."/>
            <person name="Testolin R."/>
            <person name="Stella A."/>
            <person name="Tartarini S."/>
            <person name="Tonutti P."/>
            <person name="Arus P."/>
            <person name="Orellana A."/>
            <person name="Wells C."/>
            <person name="Main D."/>
            <person name="Vizzotto G."/>
            <person name="Silva H."/>
            <person name="Salamini F."/>
            <person name="Schmutz J."/>
            <person name="Morgante M."/>
            <person name="Rokhsar D.S."/>
        </authorList>
    </citation>
    <scope>NUCLEOTIDE SEQUENCE [LARGE SCALE GENOMIC DNA]</scope>
    <source>
        <strain evidence="2">cv. Nemared</strain>
    </source>
</reference>
<dbReference type="AlphaFoldDB" id="A0A251PLG1"/>
<accession>A0A251PLG1</accession>
<sequence>MIHAVDKFGSFLRQFPLFPNAFLVGGWCRRLLYYSTCRSGPSHWVLLLELFSWSWESYSSFSTSLQIQIVKTSAEDKKEHKPPLQLS</sequence>
<gene>
    <name evidence="1" type="ORF">PRUPE_4G098100</name>
</gene>
<organism evidence="1 2">
    <name type="scientific">Prunus persica</name>
    <name type="common">Peach</name>
    <name type="synonym">Amygdalus persica</name>
    <dbReference type="NCBI Taxonomy" id="3760"/>
    <lineage>
        <taxon>Eukaryota</taxon>
        <taxon>Viridiplantae</taxon>
        <taxon>Streptophyta</taxon>
        <taxon>Embryophyta</taxon>
        <taxon>Tracheophyta</taxon>
        <taxon>Spermatophyta</taxon>
        <taxon>Magnoliopsida</taxon>
        <taxon>eudicotyledons</taxon>
        <taxon>Gunneridae</taxon>
        <taxon>Pentapetalae</taxon>
        <taxon>rosids</taxon>
        <taxon>fabids</taxon>
        <taxon>Rosales</taxon>
        <taxon>Rosaceae</taxon>
        <taxon>Amygdaloideae</taxon>
        <taxon>Amygdaleae</taxon>
        <taxon>Prunus</taxon>
    </lineage>
</organism>
<dbReference type="Gramene" id="ONI11275">
    <property type="protein sequence ID" value="ONI11275"/>
    <property type="gene ID" value="PRUPE_4G098100"/>
</dbReference>
<evidence type="ECO:0000313" key="2">
    <source>
        <dbReference type="Proteomes" id="UP000006882"/>
    </source>
</evidence>
<dbReference type="Proteomes" id="UP000006882">
    <property type="component" value="Chromosome G4"/>
</dbReference>